<dbReference type="Pfam" id="PF03732">
    <property type="entry name" value="Retrotrans_gag"/>
    <property type="match status" value="1"/>
</dbReference>
<dbReference type="EMBL" id="JACGWJ010000011">
    <property type="protein sequence ID" value="KAL0387745.1"/>
    <property type="molecule type" value="Genomic_DNA"/>
</dbReference>
<evidence type="ECO:0000256" key="1">
    <source>
        <dbReference type="SAM" id="MobiDB-lite"/>
    </source>
</evidence>
<dbReference type="InterPro" id="IPR032567">
    <property type="entry name" value="RTL1-rel"/>
</dbReference>
<dbReference type="InterPro" id="IPR021109">
    <property type="entry name" value="Peptidase_aspartic_dom_sf"/>
</dbReference>
<comment type="caution">
    <text evidence="3">The sequence shown here is derived from an EMBL/GenBank/DDBJ whole genome shotgun (WGS) entry which is preliminary data.</text>
</comment>
<dbReference type="SUPFAM" id="SSF50630">
    <property type="entry name" value="Acid proteases"/>
    <property type="match status" value="1"/>
</dbReference>
<feature type="compositionally biased region" description="Polar residues" evidence="1">
    <location>
        <begin position="263"/>
        <end position="273"/>
    </location>
</feature>
<organism evidence="3">
    <name type="scientific">Sesamum radiatum</name>
    <name type="common">Black benniseed</name>
    <dbReference type="NCBI Taxonomy" id="300843"/>
    <lineage>
        <taxon>Eukaryota</taxon>
        <taxon>Viridiplantae</taxon>
        <taxon>Streptophyta</taxon>
        <taxon>Embryophyta</taxon>
        <taxon>Tracheophyta</taxon>
        <taxon>Spermatophyta</taxon>
        <taxon>Magnoliopsida</taxon>
        <taxon>eudicotyledons</taxon>
        <taxon>Gunneridae</taxon>
        <taxon>Pentapetalae</taxon>
        <taxon>asterids</taxon>
        <taxon>lamiids</taxon>
        <taxon>Lamiales</taxon>
        <taxon>Pedaliaceae</taxon>
        <taxon>Sesamum</taxon>
    </lineage>
</organism>
<protein>
    <recommendedName>
        <fullName evidence="2">Retrotransposon gag domain-containing protein</fullName>
    </recommendedName>
</protein>
<proteinExistence type="predicted"/>
<feature type="compositionally biased region" description="Basic and acidic residues" evidence="1">
    <location>
        <begin position="231"/>
        <end position="253"/>
    </location>
</feature>
<dbReference type="CDD" id="cd00303">
    <property type="entry name" value="retropepsin_like"/>
    <property type="match status" value="1"/>
</dbReference>
<dbReference type="Pfam" id="PF13975">
    <property type="entry name" value="gag-asp_proteas"/>
    <property type="match status" value="1"/>
</dbReference>
<evidence type="ECO:0000259" key="2">
    <source>
        <dbReference type="Pfam" id="PF03732"/>
    </source>
</evidence>
<feature type="region of interest" description="Disordered" evidence="1">
    <location>
        <begin position="226"/>
        <end position="273"/>
    </location>
</feature>
<feature type="domain" description="Retrotransposon gag" evidence="2">
    <location>
        <begin position="101"/>
        <end position="196"/>
    </location>
</feature>
<dbReference type="PANTHER" id="PTHR15503">
    <property type="entry name" value="LDOC1 RELATED"/>
    <property type="match status" value="1"/>
</dbReference>
<dbReference type="Gene3D" id="2.40.70.10">
    <property type="entry name" value="Acid Proteases"/>
    <property type="match status" value="1"/>
</dbReference>
<name>A0AAW2S5E0_SESRA</name>
<dbReference type="PANTHER" id="PTHR15503:SF45">
    <property type="entry name" value="RNA-DIRECTED DNA POLYMERASE HOMOLOG"/>
    <property type="match status" value="1"/>
</dbReference>
<sequence length="525" mass="58440">MADQTSLCNRVAELESQVQQMLELLGQAPESPPVALFPLVDTLHSRVETLQKTVGEWPEMLDKRVMSAIEEASILTDAVDVRVDGVQAEAARIPEAEKVSITSMYLTGDAKLWWRTRLSDDASANRDRIETWDVLKKELKDEFLPCNTSWLATESLRKLKHAGTVRDYVKEFSSLMLDVRDMSEEDKLFNFLSGLQTWAQTGLRRQSVKDLPSAISAADRLVDFRVTNNSDPEKKNKDSGKEKGKSGKAWKDGKFKKKKHQEITGSGNKETVQSNFDRTKKGCYLCNGDHRMRDCPKRGKLNALVAEADDEEGGSPRVNPLQLVSALQEQPPTQKGLMYVRVQINGKAVMAMLDSGATHNFVADREIQKLRLTLTQHSSRIKAVNSEAKPIQGAACVELKVGAWTGQCKLLAVPLDDFDVILGMDFMLLANAMGTYLEDSVRATEKKDSLMSAMQVKAGLKRGDQTYLAALIEIKPDVVQEVPDEVAELLQEFKDVFPPELPKKLPPQRAIDHAIELEPGARPPA</sequence>
<accession>A0AAW2S5E0</accession>
<evidence type="ECO:0000313" key="3">
    <source>
        <dbReference type="EMBL" id="KAL0387745.1"/>
    </source>
</evidence>
<dbReference type="InterPro" id="IPR005162">
    <property type="entry name" value="Retrotrans_gag_dom"/>
</dbReference>
<reference evidence="3" key="2">
    <citation type="journal article" date="2024" name="Plant">
        <title>Genomic evolution and insights into agronomic trait innovations of Sesamum species.</title>
        <authorList>
            <person name="Miao H."/>
            <person name="Wang L."/>
            <person name="Qu L."/>
            <person name="Liu H."/>
            <person name="Sun Y."/>
            <person name="Le M."/>
            <person name="Wang Q."/>
            <person name="Wei S."/>
            <person name="Zheng Y."/>
            <person name="Lin W."/>
            <person name="Duan Y."/>
            <person name="Cao H."/>
            <person name="Xiong S."/>
            <person name="Wang X."/>
            <person name="Wei L."/>
            <person name="Li C."/>
            <person name="Ma Q."/>
            <person name="Ju M."/>
            <person name="Zhao R."/>
            <person name="Li G."/>
            <person name="Mu C."/>
            <person name="Tian Q."/>
            <person name="Mei H."/>
            <person name="Zhang T."/>
            <person name="Gao T."/>
            <person name="Zhang H."/>
        </authorList>
    </citation>
    <scope>NUCLEOTIDE SEQUENCE</scope>
    <source>
        <strain evidence="3">G02</strain>
    </source>
</reference>
<gene>
    <name evidence="3" type="ORF">Sradi_2656300</name>
</gene>
<dbReference type="AlphaFoldDB" id="A0AAW2S5E0"/>
<reference evidence="3" key="1">
    <citation type="submission" date="2020-06" db="EMBL/GenBank/DDBJ databases">
        <authorList>
            <person name="Li T."/>
            <person name="Hu X."/>
            <person name="Zhang T."/>
            <person name="Song X."/>
            <person name="Zhang H."/>
            <person name="Dai N."/>
            <person name="Sheng W."/>
            <person name="Hou X."/>
            <person name="Wei L."/>
        </authorList>
    </citation>
    <scope>NUCLEOTIDE SEQUENCE</scope>
    <source>
        <strain evidence="3">G02</strain>
        <tissue evidence="3">Leaf</tissue>
    </source>
</reference>